<gene>
    <name evidence="3" type="ORF">A9F13_03g02684</name>
</gene>
<sequence>MPHDSLSSEERLSPIKLAAFDSASRTQSDEIQRKVSASADLSSRSAFGLIKHPHGLQAKHEYRRNTLNHPSSFKTPAKPTTRDVVTSPRLVAPVLQPDNTDSIADSPSYRIRSKRVTEKVDNDSNPLLIGNGTTKKTQTEHNSNKRPSSGEISSSVFKQSRLSSAGKSHGANTSDSSSHNELLERMNSSPENINHGDDPAMSLTEKQFGDDLMENHDSRISESNQPGVIVHLNDTPIYTAHQMEMSRQSLLSEIVKMEASVVEKNDEIIELTSAVSNAKNRILRLEEGINEKSRAESHLKESVHLLDLQIDHINKELSQVKSDLKVKSALLQSSEDKLKDLKEGFDEERRTLNDTIVKLEGHAQELEVVLAERSSEISTLKAEIEGIKLEKERLFRDRDSLSVELEKILASNESLLSKLKAAEDEREHLASQLQMKERSLSEKNDQLKDLDEKFKELCEEASSLHNEMAKLETEQKSKDEEILKKDHLLEQSKVHCTQLEGEVTSLKDELKSNRDLYQKDTNITSSLQSEIDHLMKKVEDLQNQNLEKDQIISGDTKKLTELVEEVTKQKQVISELKTKVTNKDESASETELLRQIASLKHQVSTAQQKTDERIQDVAEQLYHQYSKKHELKVNQLKEKYDAKIEDSHRELEQKRREIETLDSQLKTEMKEKNYLLSVLEKSDSTFNKRTPTRNRY</sequence>
<keyword evidence="1" id="KW-0175">Coiled coil</keyword>
<dbReference type="Proteomes" id="UP000195602">
    <property type="component" value="Unassembled WGS sequence"/>
</dbReference>
<feature type="compositionally biased region" description="Polar residues" evidence="2">
    <location>
        <begin position="65"/>
        <end position="74"/>
    </location>
</feature>
<feature type="coiled-coil region" evidence="1">
    <location>
        <begin position="331"/>
        <end position="671"/>
    </location>
</feature>
<dbReference type="InterPro" id="IPR024312">
    <property type="entry name" value="TACC_fungi"/>
</dbReference>
<accession>A0AA91Q3Q3</accession>
<feature type="region of interest" description="Disordered" evidence="2">
    <location>
        <begin position="22"/>
        <end position="183"/>
    </location>
</feature>
<evidence type="ECO:0000256" key="1">
    <source>
        <dbReference type="SAM" id="Coils"/>
    </source>
</evidence>
<evidence type="ECO:0000313" key="3">
    <source>
        <dbReference type="EMBL" id="OVF10123.1"/>
    </source>
</evidence>
<comment type="caution">
    <text evidence="3">The sequence shown here is derived from an EMBL/GenBank/DDBJ whole genome shotgun (WGS) entry which is preliminary data.</text>
</comment>
<dbReference type="AlphaFoldDB" id="A0AA91Q3Q3"/>
<name>A0AA91Q3Q3_CLALS</name>
<feature type="compositionally biased region" description="Polar residues" evidence="2">
    <location>
        <begin position="145"/>
        <end position="183"/>
    </location>
</feature>
<protein>
    <submittedName>
        <fullName evidence="3">Kinetochore protein</fullName>
    </submittedName>
</protein>
<dbReference type="Pfam" id="PF12709">
    <property type="entry name" value="Fungal_TACC"/>
    <property type="match status" value="1"/>
</dbReference>
<evidence type="ECO:0000256" key="2">
    <source>
        <dbReference type="SAM" id="MobiDB-lite"/>
    </source>
</evidence>
<proteinExistence type="predicted"/>
<dbReference type="Gene3D" id="1.10.287.1490">
    <property type="match status" value="1"/>
</dbReference>
<dbReference type="KEGG" id="clus:A9F13_03g02684"/>
<dbReference type="EMBL" id="LYUB02000003">
    <property type="protein sequence ID" value="OVF10123.1"/>
    <property type="molecule type" value="Genomic_DNA"/>
</dbReference>
<reference evidence="3 4" key="1">
    <citation type="submission" date="2017-04" db="EMBL/GenBank/DDBJ databases">
        <title>Draft genome of the yeast Clavispora lusitaniae type strain CBS 6936.</title>
        <authorList>
            <person name="Durrens P."/>
            <person name="Klopp C."/>
            <person name="Biteau N."/>
            <person name="Fitton-Ouhabi V."/>
            <person name="Dementhon K."/>
            <person name="Accoceberry I."/>
            <person name="Sherman D.J."/>
            <person name="Noel T."/>
        </authorList>
    </citation>
    <scope>NUCLEOTIDE SEQUENCE [LARGE SCALE GENOMIC DNA]</scope>
    <source>
        <strain evidence="3 4">CBS 6936</strain>
    </source>
</reference>
<feature type="coiled-coil region" evidence="1">
    <location>
        <begin position="261"/>
        <end position="295"/>
    </location>
</feature>
<evidence type="ECO:0000313" key="4">
    <source>
        <dbReference type="Proteomes" id="UP000195602"/>
    </source>
</evidence>
<organism evidence="3 4">
    <name type="scientific">Clavispora lusitaniae</name>
    <name type="common">Candida lusitaniae</name>
    <dbReference type="NCBI Taxonomy" id="36911"/>
    <lineage>
        <taxon>Eukaryota</taxon>
        <taxon>Fungi</taxon>
        <taxon>Dikarya</taxon>
        <taxon>Ascomycota</taxon>
        <taxon>Saccharomycotina</taxon>
        <taxon>Pichiomycetes</taxon>
        <taxon>Metschnikowiaceae</taxon>
        <taxon>Clavispora</taxon>
    </lineage>
</organism>